<dbReference type="Pfam" id="PF19578">
    <property type="entry name" value="DUF6090"/>
    <property type="match status" value="1"/>
</dbReference>
<keyword evidence="1" id="KW-0472">Membrane</keyword>
<gene>
    <name evidence="2" type="ORF">HCU67_03270</name>
</gene>
<dbReference type="InterPro" id="IPR045749">
    <property type="entry name" value="DUF6090"/>
</dbReference>
<evidence type="ECO:0000256" key="1">
    <source>
        <dbReference type="SAM" id="Phobius"/>
    </source>
</evidence>
<proteinExistence type="predicted"/>
<sequence length="262" mass="30712">MIKFFRHIRQKLLSENKFSKYLLYAIGEIILVVIGILIALQINNWNENRIAQQKEQELLLQLHSEFKSNLEQLEQKISLRNSMINASFKLLEYVDHPEKRNNDSILKHLGYTVLSPTFDPIVNDINSSGRIGLIQSAELKEKLSLWTSEIIQVTEEEQVWLHYRNNNYMPLLLKKGMYRNLVNQYWKDNIIEAFHLDKNIKADFYLGDTKREINLSVLLDEIQFENHIAQCATFANLANSQSLSLRNRIVELLELIEQDLGL</sequence>
<keyword evidence="1" id="KW-0812">Transmembrane</keyword>
<evidence type="ECO:0000313" key="2">
    <source>
        <dbReference type="EMBL" id="NKI30948.1"/>
    </source>
</evidence>
<organism evidence="2 3">
    <name type="scientific">Croceivirga thetidis</name>
    <dbReference type="NCBI Taxonomy" id="2721623"/>
    <lineage>
        <taxon>Bacteria</taxon>
        <taxon>Pseudomonadati</taxon>
        <taxon>Bacteroidota</taxon>
        <taxon>Flavobacteriia</taxon>
        <taxon>Flavobacteriales</taxon>
        <taxon>Flavobacteriaceae</taxon>
        <taxon>Croceivirga</taxon>
    </lineage>
</organism>
<accession>A0ABX1GMS5</accession>
<dbReference type="RefSeq" id="WP_168550562.1">
    <property type="nucleotide sequence ID" value="NZ_JAAWWL010000001.1"/>
</dbReference>
<name>A0ABX1GMS5_9FLAO</name>
<dbReference type="Proteomes" id="UP000718451">
    <property type="component" value="Unassembled WGS sequence"/>
</dbReference>
<protein>
    <submittedName>
        <fullName evidence="2">Uncharacterized protein</fullName>
    </submittedName>
</protein>
<keyword evidence="3" id="KW-1185">Reference proteome</keyword>
<keyword evidence="1" id="KW-1133">Transmembrane helix</keyword>
<dbReference type="EMBL" id="JAAWWL010000001">
    <property type="protein sequence ID" value="NKI30948.1"/>
    <property type="molecule type" value="Genomic_DNA"/>
</dbReference>
<evidence type="ECO:0000313" key="3">
    <source>
        <dbReference type="Proteomes" id="UP000718451"/>
    </source>
</evidence>
<feature type="transmembrane region" description="Helical" evidence="1">
    <location>
        <begin position="21"/>
        <end position="42"/>
    </location>
</feature>
<reference evidence="2 3" key="1">
    <citation type="submission" date="2020-04" db="EMBL/GenBank/DDBJ databases">
        <authorList>
            <person name="Yoon J."/>
        </authorList>
    </citation>
    <scope>NUCLEOTIDE SEQUENCE [LARGE SCALE GENOMIC DNA]</scope>
    <source>
        <strain evidence="2 3">DJ-13</strain>
    </source>
</reference>
<comment type="caution">
    <text evidence="2">The sequence shown here is derived from an EMBL/GenBank/DDBJ whole genome shotgun (WGS) entry which is preliminary data.</text>
</comment>